<accession>A0A1B0BU14</accession>
<reference evidence="2" key="2">
    <citation type="submission" date="2020-05" db="UniProtKB">
        <authorList>
            <consortium name="EnsemblMetazoa"/>
        </authorList>
    </citation>
    <scope>IDENTIFICATION</scope>
    <source>
        <strain evidence="2">IAEA</strain>
    </source>
</reference>
<organism evidence="2 3">
    <name type="scientific">Glossina palpalis gambiensis</name>
    <dbReference type="NCBI Taxonomy" id="67801"/>
    <lineage>
        <taxon>Eukaryota</taxon>
        <taxon>Metazoa</taxon>
        <taxon>Ecdysozoa</taxon>
        <taxon>Arthropoda</taxon>
        <taxon>Hexapoda</taxon>
        <taxon>Insecta</taxon>
        <taxon>Pterygota</taxon>
        <taxon>Neoptera</taxon>
        <taxon>Endopterygota</taxon>
        <taxon>Diptera</taxon>
        <taxon>Brachycera</taxon>
        <taxon>Muscomorpha</taxon>
        <taxon>Hippoboscoidea</taxon>
        <taxon>Glossinidae</taxon>
        <taxon>Glossina</taxon>
    </lineage>
</organism>
<name>A0A1B0BU14_9MUSC</name>
<protein>
    <submittedName>
        <fullName evidence="2">Uncharacterized protein</fullName>
    </submittedName>
</protein>
<feature type="transmembrane region" description="Helical" evidence="1">
    <location>
        <begin position="20"/>
        <end position="41"/>
    </location>
</feature>
<dbReference type="VEuPathDB" id="VectorBase:GPPI040502"/>
<keyword evidence="3" id="KW-1185">Reference proteome</keyword>
<proteinExistence type="predicted"/>
<sequence>MTFLAMFDNFLESLKRKSLGQLHVVFMSQASAIILYLYLYYNMNEHFNECLSCFNFDRCNGGSELFN</sequence>
<dbReference type="AlphaFoldDB" id="A0A1B0BU14"/>
<evidence type="ECO:0000313" key="2">
    <source>
        <dbReference type="EnsemblMetazoa" id="GPPI040502-PA"/>
    </source>
</evidence>
<dbReference type="EnsemblMetazoa" id="GPPI040502-RA">
    <property type="protein sequence ID" value="GPPI040502-PA"/>
    <property type="gene ID" value="GPPI040502"/>
</dbReference>
<dbReference type="EMBL" id="JXJN01020434">
    <property type="status" value="NOT_ANNOTATED_CDS"/>
    <property type="molecule type" value="Genomic_DNA"/>
</dbReference>
<keyword evidence="1" id="KW-1133">Transmembrane helix</keyword>
<evidence type="ECO:0000256" key="1">
    <source>
        <dbReference type="SAM" id="Phobius"/>
    </source>
</evidence>
<reference evidence="3" key="1">
    <citation type="submission" date="2015-01" db="EMBL/GenBank/DDBJ databases">
        <authorList>
            <person name="Aksoy S."/>
            <person name="Warren W."/>
            <person name="Wilson R.K."/>
        </authorList>
    </citation>
    <scope>NUCLEOTIDE SEQUENCE [LARGE SCALE GENOMIC DNA]</scope>
    <source>
        <strain evidence="3">IAEA</strain>
    </source>
</reference>
<keyword evidence="1" id="KW-0812">Transmembrane</keyword>
<evidence type="ECO:0000313" key="3">
    <source>
        <dbReference type="Proteomes" id="UP000092460"/>
    </source>
</evidence>
<dbReference type="EMBL" id="JXJN01020433">
    <property type="status" value="NOT_ANNOTATED_CDS"/>
    <property type="molecule type" value="Genomic_DNA"/>
</dbReference>
<dbReference type="Proteomes" id="UP000092460">
    <property type="component" value="Unassembled WGS sequence"/>
</dbReference>
<keyword evidence="1" id="KW-0472">Membrane</keyword>